<keyword evidence="4" id="KW-1133">Transmembrane helix</keyword>
<dbReference type="Gene3D" id="3.40.50.720">
    <property type="entry name" value="NAD(P)-binding Rossmann-like Domain"/>
    <property type="match status" value="1"/>
</dbReference>
<evidence type="ECO:0000256" key="4">
    <source>
        <dbReference type="SAM" id="Phobius"/>
    </source>
</evidence>
<organism evidence="5 6">
    <name type="scientific">Nocardioides malaquae</name>
    <dbReference type="NCBI Taxonomy" id="2773426"/>
    <lineage>
        <taxon>Bacteria</taxon>
        <taxon>Bacillati</taxon>
        <taxon>Actinomycetota</taxon>
        <taxon>Actinomycetes</taxon>
        <taxon>Propionibacteriales</taxon>
        <taxon>Nocardioidaceae</taxon>
        <taxon>Nocardioides</taxon>
    </lineage>
</organism>
<evidence type="ECO:0000313" key="6">
    <source>
        <dbReference type="Proteomes" id="UP000756387"/>
    </source>
</evidence>
<name>A0ABR9RUC5_9ACTN</name>
<dbReference type="InterPro" id="IPR036291">
    <property type="entry name" value="NAD(P)-bd_dom_sf"/>
</dbReference>
<keyword evidence="4" id="KW-0812">Transmembrane</keyword>
<dbReference type="InterPro" id="IPR002347">
    <property type="entry name" value="SDR_fam"/>
</dbReference>
<comment type="similarity">
    <text evidence="1">Belongs to the short-chain dehydrogenases/reductases (SDR) family.</text>
</comment>
<keyword evidence="4" id="KW-0472">Membrane</keyword>
<feature type="compositionally biased region" description="Low complexity" evidence="3">
    <location>
        <begin position="291"/>
        <end position="309"/>
    </location>
</feature>
<feature type="region of interest" description="Disordered" evidence="3">
    <location>
        <begin position="280"/>
        <end position="313"/>
    </location>
</feature>
<comment type="caution">
    <text evidence="5">The sequence shown here is derived from an EMBL/GenBank/DDBJ whole genome shotgun (WGS) entry which is preliminary data.</text>
</comment>
<dbReference type="SUPFAM" id="SSF51735">
    <property type="entry name" value="NAD(P)-binding Rossmann-fold domains"/>
    <property type="match status" value="1"/>
</dbReference>
<dbReference type="InterPro" id="IPR020904">
    <property type="entry name" value="Sc_DH/Rdtase_CS"/>
</dbReference>
<dbReference type="CDD" id="cd05233">
    <property type="entry name" value="SDR_c"/>
    <property type="match status" value="1"/>
</dbReference>
<reference evidence="5 6" key="1">
    <citation type="submission" date="2020-10" db="EMBL/GenBank/DDBJ databases">
        <title>Nocardioides sp. isolated from sludge.</title>
        <authorList>
            <person name="Zhang X."/>
        </authorList>
    </citation>
    <scope>NUCLEOTIDE SEQUENCE [LARGE SCALE GENOMIC DNA]</scope>
    <source>
        <strain evidence="5 6">Y6</strain>
    </source>
</reference>
<dbReference type="Pfam" id="PF00106">
    <property type="entry name" value="adh_short"/>
    <property type="match status" value="1"/>
</dbReference>
<dbReference type="PANTHER" id="PTHR43391">
    <property type="entry name" value="RETINOL DEHYDROGENASE-RELATED"/>
    <property type="match status" value="1"/>
</dbReference>
<keyword evidence="2" id="KW-0560">Oxidoreductase</keyword>
<protein>
    <submittedName>
        <fullName evidence="5">SDR family NAD(P)-dependent oxidoreductase</fullName>
    </submittedName>
</protein>
<dbReference type="Proteomes" id="UP000756387">
    <property type="component" value="Unassembled WGS sequence"/>
</dbReference>
<keyword evidence="6" id="KW-1185">Reference proteome</keyword>
<dbReference type="PROSITE" id="PS00061">
    <property type="entry name" value="ADH_SHORT"/>
    <property type="match status" value="1"/>
</dbReference>
<dbReference type="PRINTS" id="PR00081">
    <property type="entry name" value="GDHRDH"/>
</dbReference>
<feature type="transmembrane region" description="Helical" evidence="4">
    <location>
        <begin position="346"/>
        <end position="363"/>
    </location>
</feature>
<gene>
    <name evidence="5" type="ORF">IEQ44_11115</name>
</gene>
<proteinExistence type="inferred from homology"/>
<evidence type="ECO:0000256" key="2">
    <source>
        <dbReference type="ARBA" id="ARBA00023002"/>
    </source>
</evidence>
<feature type="transmembrane region" description="Helical" evidence="4">
    <location>
        <begin position="370"/>
        <end position="392"/>
    </location>
</feature>
<feature type="transmembrane region" description="Helical" evidence="4">
    <location>
        <begin position="404"/>
        <end position="424"/>
    </location>
</feature>
<dbReference type="EMBL" id="JADCSA010000010">
    <property type="protein sequence ID" value="MBE7325204.1"/>
    <property type="molecule type" value="Genomic_DNA"/>
</dbReference>
<feature type="transmembrane region" description="Helical" evidence="4">
    <location>
        <begin position="321"/>
        <end position="340"/>
    </location>
</feature>
<evidence type="ECO:0000313" key="5">
    <source>
        <dbReference type="EMBL" id="MBE7325204.1"/>
    </source>
</evidence>
<accession>A0ABR9RUC5</accession>
<evidence type="ECO:0000256" key="3">
    <source>
        <dbReference type="SAM" id="MobiDB-lite"/>
    </source>
</evidence>
<sequence length="429" mass="44352">MHTDREATGRRTWGARAVVTGAGSGIGREIALELAARGGRVVCADTDASAAEATAEEVRGRGGRAIAVQVDVTSEHSVRALADVCVGWFGAPTLVVNNAGVGTAGRRVGETPVHTWRRATEVNLWGVVLGCEIFVPLLRRTGGPRGVINVVSAAGYTASPGMGAYNVGKAGALALSETLAAEFARGEPGDDELAVSVVCPTFVETGIVDGELMDETSAAYVRERAAALGTTAADVARTALDEHDRGTLYVFPSRDARRYWRLKRLLPTVYPRLAARATPGATMQQLDSDRPASTSSSTRTMRTPRSPLSVRLPGPVQPRQSLGALLAGPVVLGVLAGLALGWAGPAYWMVQVLAVVLTPVGVVKMGARAAVGPALLGGLVFGVAILAVRALTGWPDATDLGMDPVFLPVVTATVGGLLGAWGGARNARA</sequence>
<evidence type="ECO:0000256" key="1">
    <source>
        <dbReference type="ARBA" id="ARBA00006484"/>
    </source>
</evidence>
<dbReference type="PANTHER" id="PTHR43391:SF12">
    <property type="entry name" value="OXIDOREDUCTASE EPHD-RELATED"/>
    <property type="match status" value="1"/>
</dbReference>